<dbReference type="RefSeq" id="WP_077590105.1">
    <property type="nucleotide sequence ID" value="NZ_CP019640.1"/>
</dbReference>
<organism evidence="2 3">
    <name type="scientific">Planococcus lenghuensis</name>
    <dbReference type="NCBI Taxonomy" id="2213202"/>
    <lineage>
        <taxon>Bacteria</taxon>
        <taxon>Bacillati</taxon>
        <taxon>Bacillota</taxon>
        <taxon>Bacilli</taxon>
        <taxon>Bacillales</taxon>
        <taxon>Caryophanaceae</taxon>
        <taxon>Planococcus</taxon>
    </lineage>
</organism>
<reference evidence="2 3" key="1">
    <citation type="submission" date="2017-02" db="EMBL/GenBank/DDBJ databases">
        <title>The complete genomic sequence of a novel cold adapted crude oil-degrading bacterium Planococcus qaidamina Y42.</title>
        <authorList>
            <person name="Yang R."/>
        </authorList>
    </citation>
    <scope>NUCLEOTIDE SEQUENCE [LARGE SCALE GENOMIC DNA]</scope>
    <source>
        <strain evidence="2 3">Y42</strain>
    </source>
</reference>
<gene>
    <name evidence="2" type="ORF">B0X71_14635</name>
</gene>
<dbReference type="InterPro" id="IPR008490">
    <property type="entry name" value="Transposase_InsH_N"/>
</dbReference>
<feature type="domain" description="Transposase InsH N-terminal" evidence="1">
    <location>
        <begin position="8"/>
        <end position="96"/>
    </location>
</feature>
<protein>
    <submittedName>
        <fullName evidence="2">Transposase</fullName>
    </submittedName>
</protein>
<dbReference type="OrthoDB" id="5751230at2"/>
<evidence type="ECO:0000313" key="3">
    <source>
        <dbReference type="Proteomes" id="UP000188184"/>
    </source>
</evidence>
<evidence type="ECO:0000259" key="1">
    <source>
        <dbReference type="Pfam" id="PF05598"/>
    </source>
</evidence>
<dbReference type="EMBL" id="CP019640">
    <property type="protein sequence ID" value="AQQ54213.1"/>
    <property type="molecule type" value="Genomic_DNA"/>
</dbReference>
<keyword evidence="3" id="KW-1185">Reference proteome</keyword>
<dbReference type="KEGG" id="pmar:B0X71_14635"/>
<evidence type="ECO:0000313" key="2">
    <source>
        <dbReference type="EMBL" id="AQQ54213.1"/>
    </source>
</evidence>
<accession>A0A1Q2L1C0</accession>
<sequence>MQELFEMAPTHRFNVIFSILELGPLLRIFDKKTHRGVPRELNYGAMIYSLIVRVVKRIPTIKLWVKRLGQDPFFRFDCAFLLFDDVPSKSSYSRMISAISKTDTMI</sequence>
<name>A0A1Q2L1C0_9BACL</name>
<proteinExistence type="predicted"/>
<dbReference type="Pfam" id="PF05598">
    <property type="entry name" value="DUF772"/>
    <property type="match status" value="1"/>
</dbReference>
<dbReference type="Proteomes" id="UP000188184">
    <property type="component" value="Chromosome"/>
</dbReference>
<dbReference type="AlphaFoldDB" id="A0A1Q2L1C0"/>